<keyword evidence="2" id="KW-0813">Transport</keyword>
<dbReference type="Pfam" id="PF07690">
    <property type="entry name" value="MFS_1"/>
    <property type="match status" value="1"/>
</dbReference>
<keyword evidence="6 7" id="KW-0472">Membrane</keyword>
<feature type="transmembrane region" description="Helical" evidence="7">
    <location>
        <begin position="60"/>
        <end position="85"/>
    </location>
</feature>
<dbReference type="RefSeq" id="WP_319952120.1">
    <property type="nucleotide sequence ID" value="NZ_JAXAVX010000001.1"/>
</dbReference>
<sequence>MPSSASPAVSVTTPATALRATRRRELPPRLAYLHAGAVIGIALFASATPSPLYEVYRAEWGFSTFMLTVVYALYALGVLTALLLVGRISDEVGRRPVLLASLSALLVATGLFLAADGLGWLIAARTLQGLATGAALGAASAALLELHPRRDPDSAGLANGVFSAGGMASGALIAALLVQYAPAPERLPYVVLLVLFGVLLAGAAAMPEPVADRRPLRIQPQRPSVPPAIRRRFLLAGLGVLSSWSIGGIFLSLGPSLVAHLLETDNHLSGGIAMTALAGSGAVAQVLFHRAAPWRAASLGSIALAGGMAVIVAAISSDVAWLFFVGAVVAGMGFGVAFLGGLRQLMAVVPDHHRAEVMSAFYVVAYAALSVPALLAGLVVRSWGQVTTFQVFGAAVFVLALVVAVEAWRTRPGAEAPVVAA</sequence>
<feature type="transmembrane region" description="Helical" evidence="7">
    <location>
        <begin position="360"/>
        <end position="380"/>
    </location>
</feature>
<evidence type="ECO:0000313" key="10">
    <source>
        <dbReference type="Proteomes" id="UP001277761"/>
    </source>
</evidence>
<evidence type="ECO:0000256" key="7">
    <source>
        <dbReference type="SAM" id="Phobius"/>
    </source>
</evidence>
<protein>
    <submittedName>
        <fullName evidence="9">MFS transporter</fullName>
    </submittedName>
</protein>
<evidence type="ECO:0000256" key="2">
    <source>
        <dbReference type="ARBA" id="ARBA00022448"/>
    </source>
</evidence>
<reference evidence="9 10" key="1">
    <citation type="submission" date="2023-11" db="EMBL/GenBank/DDBJ databases">
        <authorList>
            <person name="Xu M."/>
            <person name="Jiang T."/>
        </authorList>
    </citation>
    <scope>NUCLEOTIDE SEQUENCE [LARGE SCALE GENOMIC DNA]</scope>
    <source>
        <strain evidence="9 10">SD</strain>
    </source>
</reference>
<feature type="transmembrane region" description="Helical" evidence="7">
    <location>
        <begin position="127"/>
        <end position="144"/>
    </location>
</feature>
<feature type="transmembrane region" description="Helical" evidence="7">
    <location>
        <begin position="187"/>
        <end position="211"/>
    </location>
</feature>
<evidence type="ECO:0000313" key="9">
    <source>
        <dbReference type="EMBL" id="MDX8149966.1"/>
    </source>
</evidence>
<name>A0ABU4VDU3_9ACTN</name>
<dbReference type="InterPro" id="IPR036259">
    <property type="entry name" value="MFS_trans_sf"/>
</dbReference>
<dbReference type="PROSITE" id="PS00216">
    <property type="entry name" value="SUGAR_TRANSPORT_1"/>
    <property type="match status" value="1"/>
</dbReference>
<comment type="caution">
    <text evidence="9">The sequence shown here is derived from an EMBL/GenBank/DDBJ whole genome shotgun (WGS) entry which is preliminary data.</text>
</comment>
<evidence type="ECO:0000256" key="5">
    <source>
        <dbReference type="ARBA" id="ARBA00022989"/>
    </source>
</evidence>
<dbReference type="Proteomes" id="UP001277761">
    <property type="component" value="Unassembled WGS sequence"/>
</dbReference>
<evidence type="ECO:0000256" key="4">
    <source>
        <dbReference type="ARBA" id="ARBA00022692"/>
    </source>
</evidence>
<feature type="transmembrane region" description="Helical" evidence="7">
    <location>
        <begin position="97"/>
        <end position="115"/>
    </location>
</feature>
<keyword evidence="5 7" id="KW-1133">Transmembrane helix</keyword>
<evidence type="ECO:0000256" key="3">
    <source>
        <dbReference type="ARBA" id="ARBA00022475"/>
    </source>
</evidence>
<feature type="transmembrane region" description="Helical" evidence="7">
    <location>
        <begin position="232"/>
        <end position="251"/>
    </location>
</feature>
<feature type="transmembrane region" description="Helical" evidence="7">
    <location>
        <begin position="386"/>
        <end position="405"/>
    </location>
</feature>
<dbReference type="PANTHER" id="PTHR23517">
    <property type="entry name" value="RESISTANCE PROTEIN MDTM, PUTATIVE-RELATED-RELATED"/>
    <property type="match status" value="1"/>
</dbReference>
<keyword evidence="10" id="KW-1185">Reference proteome</keyword>
<feature type="transmembrane region" description="Helical" evidence="7">
    <location>
        <begin position="30"/>
        <end position="48"/>
    </location>
</feature>
<feature type="domain" description="Major facilitator superfamily (MFS) profile" evidence="8">
    <location>
        <begin position="29"/>
        <end position="411"/>
    </location>
</feature>
<evidence type="ECO:0000256" key="6">
    <source>
        <dbReference type="ARBA" id="ARBA00023136"/>
    </source>
</evidence>
<gene>
    <name evidence="9" type="ORF">SK069_00030</name>
</gene>
<dbReference type="EMBL" id="JAXAVX010000001">
    <property type="protein sequence ID" value="MDX8149966.1"/>
    <property type="molecule type" value="Genomic_DNA"/>
</dbReference>
<proteinExistence type="predicted"/>
<accession>A0ABU4VDU3</accession>
<dbReference type="Gene3D" id="1.20.1250.20">
    <property type="entry name" value="MFS general substrate transporter like domains"/>
    <property type="match status" value="1"/>
</dbReference>
<comment type="subcellular location">
    <subcellularLocation>
        <location evidence="1">Cell membrane</location>
        <topology evidence="1">Multi-pass membrane protein</topology>
    </subcellularLocation>
</comment>
<feature type="transmembrane region" description="Helical" evidence="7">
    <location>
        <begin position="156"/>
        <end position="181"/>
    </location>
</feature>
<evidence type="ECO:0000256" key="1">
    <source>
        <dbReference type="ARBA" id="ARBA00004651"/>
    </source>
</evidence>
<dbReference type="InterPro" id="IPR005829">
    <property type="entry name" value="Sugar_transporter_CS"/>
</dbReference>
<evidence type="ECO:0000259" key="8">
    <source>
        <dbReference type="PROSITE" id="PS50850"/>
    </source>
</evidence>
<dbReference type="InterPro" id="IPR020846">
    <property type="entry name" value="MFS_dom"/>
</dbReference>
<organism evidence="9 10">
    <name type="scientific">Patulibacter brassicae</name>
    <dbReference type="NCBI Taxonomy" id="1705717"/>
    <lineage>
        <taxon>Bacteria</taxon>
        <taxon>Bacillati</taxon>
        <taxon>Actinomycetota</taxon>
        <taxon>Thermoleophilia</taxon>
        <taxon>Solirubrobacterales</taxon>
        <taxon>Patulibacteraceae</taxon>
        <taxon>Patulibacter</taxon>
    </lineage>
</organism>
<dbReference type="PROSITE" id="PS50850">
    <property type="entry name" value="MFS"/>
    <property type="match status" value="1"/>
</dbReference>
<feature type="transmembrane region" description="Helical" evidence="7">
    <location>
        <begin position="271"/>
        <end position="289"/>
    </location>
</feature>
<keyword evidence="3" id="KW-1003">Cell membrane</keyword>
<keyword evidence="4 7" id="KW-0812">Transmembrane</keyword>
<feature type="transmembrane region" description="Helical" evidence="7">
    <location>
        <begin position="321"/>
        <end position="339"/>
    </location>
</feature>
<dbReference type="InterPro" id="IPR011701">
    <property type="entry name" value="MFS"/>
</dbReference>
<dbReference type="InterPro" id="IPR050171">
    <property type="entry name" value="MFS_Transporters"/>
</dbReference>
<feature type="transmembrane region" description="Helical" evidence="7">
    <location>
        <begin position="296"/>
        <end position="315"/>
    </location>
</feature>
<dbReference type="SUPFAM" id="SSF103473">
    <property type="entry name" value="MFS general substrate transporter"/>
    <property type="match status" value="1"/>
</dbReference>